<evidence type="ECO:0000256" key="1">
    <source>
        <dbReference type="SAM" id="MobiDB-lite"/>
    </source>
</evidence>
<evidence type="ECO:0000313" key="4">
    <source>
        <dbReference type="Proteomes" id="UP000325849"/>
    </source>
</evidence>
<dbReference type="GO" id="GO:0005975">
    <property type="term" value="P:carbohydrate metabolic process"/>
    <property type="evidence" value="ECO:0007669"/>
    <property type="project" value="UniProtKB-ARBA"/>
</dbReference>
<dbReference type="AlphaFoldDB" id="A0A5N8VR03"/>
<dbReference type="Proteomes" id="UP000325849">
    <property type="component" value="Unassembled WGS sequence"/>
</dbReference>
<comment type="caution">
    <text evidence="3">The sequence shown here is derived from an EMBL/GenBank/DDBJ whole genome shotgun (WGS) entry which is preliminary data.</text>
</comment>
<reference evidence="3 4" key="1">
    <citation type="submission" date="2019-07" db="EMBL/GenBank/DDBJ databases">
        <title>New species of Amycolatopsis and Streptomyces.</title>
        <authorList>
            <person name="Duangmal K."/>
            <person name="Teo W.F.A."/>
            <person name="Lipun K."/>
        </authorList>
    </citation>
    <scope>NUCLEOTIDE SEQUENCE [LARGE SCALE GENOMIC DNA]</scope>
    <source>
        <strain evidence="3 4">NBRC 109810</strain>
    </source>
</reference>
<dbReference type="SUPFAM" id="SSF49303">
    <property type="entry name" value="beta-Galactosidase/glucuronidase domain"/>
    <property type="match status" value="1"/>
</dbReference>
<dbReference type="EMBL" id="VJZD01000352">
    <property type="protein sequence ID" value="MPY37723.1"/>
    <property type="molecule type" value="Genomic_DNA"/>
</dbReference>
<dbReference type="InterPro" id="IPR036156">
    <property type="entry name" value="Beta-gal/glucu_dom_sf"/>
</dbReference>
<keyword evidence="4" id="KW-1185">Reference proteome</keyword>
<dbReference type="Pfam" id="PF16353">
    <property type="entry name" value="LacZ_4"/>
    <property type="match status" value="1"/>
</dbReference>
<dbReference type="Gene3D" id="2.60.40.10">
    <property type="entry name" value="Immunoglobulins"/>
    <property type="match status" value="1"/>
</dbReference>
<dbReference type="InterPro" id="IPR032312">
    <property type="entry name" value="LacZ_4"/>
</dbReference>
<accession>A0A5N8VR03</accession>
<evidence type="ECO:0000313" key="3">
    <source>
        <dbReference type="EMBL" id="MPY37723.1"/>
    </source>
</evidence>
<dbReference type="InterPro" id="IPR013783">
    <property type="entry name" value="Ig-like_fold"/>
</dbReference>
<gene>
    <name evidence="3" type="ORF">FNH09_42905</name>
</gene>
<name>A0A5N8VR03_9ACTN</name>
<feature type="domain" description="Beta-galactosidase" evidence="2">
    <location>
        <begin position="75"/>
        <end position="155"/>
    </location>
</feature>
<proteinExistence type="predicted"/>
<organism evidence="3 4">
    <name type="scientific">Streptomyces adustus</name>
    <dbReference type="NCBI Taxonomy" id="1609272"/>
    <lineage>
        <taxon>Bacteria</taxon>
        <taxon>Bacillati</taxon>
        <taxon>Actinomycetota</taxon>
        <taxon>Actinomycetes</taxon>
        <taxon>Kitasatosporales</taxon>
        <taxon>Streptomycetaceae</taxon>
        <taxon>Streptomyces</taxon>
    </lineage>
</organism>
<feature type="compositionally biased region" description="Basic and acidic residues" evidence="1">
    <location>
        <begin position="20"/>
        <end position="41"/>
    </location>
</feature>
<protein>
    <submittedName>
        <fullName evidence="3">DUF4981 domain-containing protein</fullName>
    </submittedName>
</protein>
<sequence length="217" mass="22712">MHGHRAAIEATPHLQGGFIRESRGHGRVRRVSDGRPAHRTPDPGPLSGPREVVVPARVMPAPVWIGSFRHEGIVLGNRQRTRDLAWLAGTWELAAADGRTLTGPAPLPALRPGETAAVPLPFALPRDGGEIWLTLRVATAEDLPWAPRGTEVCAPRLRLLPAPWRALHGAPAGAPPAPEPGGAALAGTGRPGFPRALALLGATGTRTGPVAPAVLTR</sequence>
<feature type="region of interest" description="Disordered" evidence="1">
    <location>
        <begin position="1"/>
        <end position="51"/>
    </location>
</feature>
<evidence type="ECO:0000259" key="2">
    <source>
        <dbReference type="Pfam" id="PF16353"/>
    </source>
</evidence>